<dbReference type="PRINTS" id="PR00019">
    <property type="entry name" value="LEURICHRPT"/>
</dbReference>
<gene>
    <name evidence="16" type="ORF">MKW98_000125</name>
</gene>
<comment type="subcellular location">
    <subcellularLocation>
        <location evidence="1">Membrane</location>
        <topology evidence="1">Single-pass type I membrane protein</topology>
    </subcellularLocation>
</comment>
<dbReference type="PANTHER" id="PTHR48056">
    <property type="entry name" value="LRR RECEPTOR-LIKE SERINE/THREONINE-PROTEIN KINASE-RELATED"/>
    <property type="match status" value="1"/>
</dbReference>
<dbReference type="Pfam" id="PF00560">
    <property type="entry name" value="LRR_1"/>
    <property type="match status" value="7"/>
</dbReference>
<evidence type="ECO:0000256" key="12">
    <source>
        <dbReference type="ARBA" id="ARBA00023180"/>
    </source>
</evidence>
<evidence type="ECO:0000256" key="14">
    <source>
        <dbReference type="SAM" id="SignalP"/>
    </source>
</evidence>
<dbReference type="InterPro" id="IPR011009">
    <property type="entry name" value="Kinase-like_dom_sf"/>
</dbReference>
<accession>A0AAD4SSQ6</accession>
<evidence type="ECO:0000256" key="4">
    <source>
        <dbReference type="ARBA" id="ARBA00022692"/>
    </source>
</evidence>
<evidence type="ECO:0000256" key="1">
    <source>
        <dbReference type="ARBA" id="ARBA00004479"/>
    </source>
</evidence>
<proteinExistence type="predicted"/>
<dbReference type="EMBL" id="JAJJMB010008958">
    <property type="protein sequence ID" value="KAI3917891.1"/>
    <property type="molecule type" value="Genomic_DNA"/>
</dbReference>
<keyword evidence="5 14" id="KW-0732">Signal</keyword>
<dbReference type="InterPro" id="IPR001611">
    <property type="entry name" value="Leu-rich_rpt"/>
</dbReference>
<feature type="signal peptide" evidence="14">
    <location>
        <begin position="1"/>
        <end position="28"/>
    </location>
</feature>
<dbReference type="PROSITE" id="PS51450">
    <property type="entry name" value="LRR"/>
    <property type="match status" value="1"/>
</dbReference>
<dbReference type="SUPFAM" id="SSF52058">
    <property type="entry name" value="L domain-like"/>
    <property type="match status" value="1"/>
</dbReference>
<dbReference type="InterPro" id="IPR003591">
    <property type="entry name" value="Leu-rich_rpt_typical-subtyp"/>
</dbReference>
<evidence type="ECO:0000256" key="7">
    <source>
        <dbReference type="ARBA" id="ARBA00022741"/>
    </source>
</evidence>
<evidence type="ECO:0000256" key="6">
    <source>
        <dbReference type="ARBA" id="ARBA00022737"/>
    </source>
</evidence>
<comment type="caution">
    <text evidence="16">The sequence shown here is derived from an EMBL/GenBank/DDBJ whole genome shotgun (WGS) entry which is preliminary data.</text>
</comment>
<keyword evidence="8" id="KW-0067">ATP-binding</keyword>
<dbReference type="Gene3D" id="3.80.10.10">
    <property type="entry name" value="Ribonuclease Inhibitor"/>
    <property type="match status" value="5"/>
</dbReference>
<dbReference type="PANTHER" id="PTHR48056:SF17">
    <property type="entry name" value="LEUCINE-RICH REPEAT RECEPTOR PROTEIN KINASE EMS1"/>
    <property type="match status" value="1"/>
</dbReference>
<dbReference type="Gene3D" id="3.30.200.20">
    <property type="entry name" value="Phosphorylase Kinase, domain 1"/>
    <property type="match status" value="1"/>
</dbReference>
<dbReference type="InterPro" id="IPR013210">
    <property type="entry name" value="LRR_N_plant-typ"/>
</dbReference>
<keyword evidence="6" id="KW-0677">Repeat</keyword>
<dbReference type="PROSITE" id="PS50011">
    <property type="entry name" value="PROTEIN_KINASE_DOM"/>
    <property type="match status" value="1"/>
</dbReference>
<organism evidence="16 17">
    <name type="scientific">Papaver atlanticum</name>
    <dbReference type="NCBI Taxonomy" id="357466"/>
    <lineage>
        <taxon>Eukaryota</taxon>
        <taxon>Viridiplantae</taxon>
        <taxon>Streptophyta</taxon>
        <taxon>Embryophyta</taxon>
        <taxon>Tracheophyta</taxon>
        <taxon>Spermatophyta</taxon>
        <taxon>Magnoliopsida</taxon>
        <taxon>Ranunculales</taxon>
        <taxon>Papaveraceae</taxon>
        <taxon>Papaveroideae</taxon>
        <taxon>Papaver</taxon>
    </lineage>
</organism>
<dbReference type="GO" id="GO:0005524">
    <property type="term" value="F:ATP binding"/>
    <property type="evidence" value="ECO:0007669"/>
    <property type="project" value="UniProtKB-KW"/>
</dbReference>
<feature type="chain" id="PRO_5041977838" description="Protein kinase domain-containing protein" evidence="14">
    <location>
        <begin position="29"/>
        <end position="905"/>
    </location>
</feature>
<evidence type="ECO:0000256" key="11">
    <source>
        <dbReference type="ARBA" id="ARBA00023170"/>
    </source>
</evidence>
<sequence length="905" mass="98686">MSTTRYGHHGSLCFSVFLFFNFISLVFSQLSSNQRETMIKLSNSVNSNGSVWNTTDPNPCLWKGVSCSNNSFVTHISLSNLGLSSSDFLTELCQIDSLEVLDVSVNSLSSIPDGFFLDCGKLNGLKRLDLSQNKLSGVFPNFSGFSSLGTLQLSKNQFEGPIPDELFSFQNLTWVDLSNNRISGFLSNSIGNLFKLETLLLSSNHLSGEIPRNLSNIKTLTRLAANQNNFSGTIPRGISQYVQNLDLSFNNLVGPIPIDLLSPPKLESVDLSFNSLLGPIPENISISLLRLRLGSNFFNGSIPSATIEKLTQLMYLELGNNSLSGEIPVELGNCVKLALLDLSQNKLSGSLPTELGNLRQLQVMKLQSNKVSGGIPNQISQMQNLSVLNISQNSLTGSIPSAISNLRGIVNVNLQDNKLNGSIPDSFSNLEFLIELQLGKNRLSGNIPKMPPNLQIALNISRNCFEGTIPETLGGLRALEVLDISNNKFSGKVPEFLTELGSLTRLLLSNNHLSGNLPSFASFVVVDFSGNKGLTNSTTTNTSTSSTNNTSRKNKISVPVVILITVISVVLGAAVALTVVLFVTRKYYRVNDVNTYSEEQISLPQIINGHLLTANRIHRSNIDFTEAMKSVSNTVNIIIKNRFSTYYKAVMPCGRDYYVKKLNWDDNILHLGSREKFAKELEILGRLNNSNVMVPLAYGLTADSAYLFYEYAQKGTLFEVLHGNSGKVLDWTSRYSIAVGIAQGLVFLHGCSSGSILLLDLSTRSIFLKTLKEPQIGDIELVELIDPSKNTGSLSTVAGSVGYIPPEYAYTMRLTVPGNVYSFGVILLELLTGKPAVSEGIELAKWALSNSTDRDQILDPTVSKTASWARSQMLSVLKIALGCVNISPGARPNMKNALNMLVNAK</sequence>
<evidence type="ECO:0000256" key="13">
    <source>
        <dbReference type="SAM" id="Phobius"/>
    </source>
</evidence>
<keyword evidence="12" id="KW-0325">Glycoprotein</keyword>
<dbReference type="FunFam" id="3.30.200.20:FF:000454">
    <property type="entry name" value="Leucine-rich repeat receptor-like tyrosine-protein kinase PXC3"/>
    <property type="match status" value="1"/>
</dbReference>
<reference evidence="16" key="1">
    <citation type="submission" date="2022-04" db="EMBL/GenBank/DDBJ databases">
        <title>A functionally conserved STORR gene fusion in Papaver species that diverged 16.8 million years ago.</title>
        <authorList>
            <person name="Catania T."/>
        </authorList>
    </citation>
    <scope>NUCLEOTIDE SEQUENCE</scope>
    <source>
        <strain evidence="16">S-188037</strain>
    </source>
</reference>
<dbReference type="InterPro" id="IPR050647">
    <property type="entry name" value="Plant_LRR-RLKs"/>
</dbReference>
<dbReference type="Pfam" id="PF00069">
    <property type="entry name" value="Pkinase"/>
    <property type="match status" value="1"/>
</dbReference>
<dbReference type="GO" id="GO:0033612">
    <property type="term" value="F:receptor serine/threonine kinase binding"/>
    <property type="evidence" value="ECO:0007669"/>
    <property type="project" value="TreeGrafter"/>
</dbReference>
<name>A0AAD4SSQ6_9MAGN</name>
<evidence type="ECO:0000259" key="15">
    <source>
        <dbReference type="PROSITE" id="PS50011"/>
    </source>
</evidence>
<dbReference type="SUPFAM" id="SSF56112">
    <property type="entry name" value="Protein kinase-like (PK-like)"/>
    <property type="match status" value="1"/>
</dbReference>
<evidence type="ECO:0000256" key="3">
    <source>
        <dbReference type="ARBA" id="ARBA00022679"/>
    </source>
</evidence>
<dbReference type="Gene3D" id="1.10.510.10">
    <property type="entry name" value="Transferase(Phosphotransferase) domain 1"/>
    <property type="match status" value="1"/>
</dbReference>
<feature type="transmembrane region" description="Helical" evidence="13">
    <location>
        <begin position="556"/>
        <end position="583"/>
    </location>
</feature>
<keyword evidence="17" id="KW-1185">Reference proteome</keyword>
<keyword evidence="7" id="KW-0547">Nucleotide-binding</keyword>
<evidence type="ECO:0000256" key="9">
    <source>
        <dbReference type="ARBA" id="ARBA00022989"/>
    </source>
</evidence>
<keyword evidence="3" id="KW-0808">Transferase</keyword>
<protein>
    <recommendedName>
        <fullName evidence="15">Protein kinase domain-containing protein</fullName>
    </recommendedName>
</protein>
<dbReference type="GO" id="GO:0004672">
    <property type="term" value="F:protein kinase activity"/>
    <property type="evidence" value="ECO:0007669"/>
    <property type="project" value="InterPro"/>
</dbReference>
<dbReference type="Proteomes" id="UP001202328">
    <property type="component" value="Unassembled WGS sequence"/>
</dbReference>
<keyword evidence="10 13" id="KW-0472">Membrane</keyword>
<dbReference type="GO" id="GO:0016020">
    <property type="term" value="C:membrane"/>
    <property type="evidence" value="ECO:0007669"/>
    <property type="project" value="UniProtKB-SubCell"/>
</dbReference>
<evidence type="ECO:0000313" key="16">
    <source>
        <dbReference type="EMBL" id="KAI3917891.1"/>
    </source>
</evidence>
<keyword evidence="4 13" id="KW-0812">Transmembrane</keyword>
<evidence type="ECO:0000313" key="17">
    <source>
        <dbReference type="Proteomes" id="UP001202328"/>
    </source>
</evidence>
<dbReference type="SMART" id="SM00369">
    <property type="entry name" value="LRR_TYP"/>
    <property type="match status" value="8"/>
</dbReference>
<dbReference type="SUPFAM" id="SSF52047">
    <property type="entry name" value="RNI-like"/>
    <property type="match status" value="1"/>
</dbReference>
<keyword evidence="2" id="KW-0433">Leucine-rich repeat</keyword>
<dbReference type="FunFam" id="3.80.10.10:FF:000512">
    <property type="entry name" value="Leucine-rich repeat receptor-like serine/threonine-protein kinase BAM3"/>
    <property type="match status" value="1"/>
</dbReference>
<dbReference type="Pfam" id="PF08263">
    <property type="entry name" value="LRRNT_2"/>
    <property type="match status" value="1"/>
</dbReference>
<dbReference type="Pfam" id="PF13855">
    <property type="entry name" value="LRR_8"/>
    <property type="match status" value="2"/>
</dbReference>
<feature type="domain" description="Protein kinase" evidence="15">
    <location>
        <begin position="632"/>
        <end position="905"/>
    </location>
</feature>
<dbReference type="InterPro" id="IPR032675">
    <property type="entry name" value="LRR_dom_sf"/>
</dbReference>
<dbReference type="FunFam" id="3.80.10.10:FF:000095">
    <property type="entry name" value="LRR receptor-like serine/threonine-protein kinase GSO1"/>
    <property type="match status" value="1"/>
</dbReference>
<dbReference type="AlphaFoldDB" id="A0AAD4SSQ6"/>
<dbReference type="FunFam" id="1.10.510.10:FF:000388">
    <property type="entry name" value="Leucine-rich repeat receptor-like tyrosine-protein kinase PXC3"/>
    <property type="match status" value="1"/>
</dbReference>
<evidence type="ECO:0000256" key="10">
    <source>
        <dbReference type="ARBA" id="ARBA00023136"/>
    </source>
</evidence>
<keyword evidence="9 13" id="KW-1133">Transmembrane helix</keyword>
<evidence type="ECO:0000256" key="5">
    <source>
        <dbReference type="ARBA" id="ARBA00022729"/>
    </source>
</evidence>
<evidence type="ECO:0000256" key="2">
    <source>
        <dbReference type="ARBA" id="ARBA00022614"/>
    </source>
</evidence>
<dbReference type="InterPro" id="IPR000719">
    <property type="entry name" value="Prot_kinase_dom"/>
</dbReference>
<dbReference type="FunFam" id="3.80.10.10:FF:000041">
    <property type="entry name" value="LRR receptor-like serine/threonine-protein kinase ERECTA"/>
    <property type="match status" value="1"/>
</dbReference>
<evidence type="ECO:0000256" key="8">
    <source>
        <dbReference type="ARBA" id="ARBA00022840"/>
    </source>
</evidence>
<keyword evidence="11" id="KW-0675">Receptor</keyword>